<comment type="subcellular location">
    <subcellularLocation>
        <location evidence="10">Cell membrane</location>
        <topology evidence="10">Peripheral membrane protein</topology>
    </subcellularLocation>
    <subcellularLocation>
        <location evidence="2">Membrane</location>
        <topology evidence="2">Peripheral membrane protein</topology>
    </subcellularLocation>
</comment>
<dbReference type="EMBL" id="MHRQ01000012">
    <property type="protein sequence ID" value="OHA27089.1"/>
    <property type="molecule type" value="Genomic_DNA"/>
</dbReference>
<keyword evidence="8 10" id="KW-0139">CF(1)</keyword>
<comment type="caution">
    <text evidence="11">The sequence shown here is derived from an EMBL/GenBank/DDBJ whole genome shotgun (WGS) entry which is preliminary data.</text>
</comment>
<gene>
    <name evidence="10" type="primary">atpG</name>
    <name evidence="11" type="ORF">A3C06_01150</name>
</gene>
<evidence type="ECO:0000256" key="3">
    <source>
        <dbReference type="ARBA" id="ARBA00007681"/>
    </source>
</evidence>
<dbReference type="AlphaFoldDB" id="A0A1G2MUY5"/>
<dbReference type="NCBIfam" id="TIGR01146">
    <property type="entry name" value="ATPsyn_F1gamma"/>
    <property type="match status" value="1"/>
</dbReference>
<name>A0A1G2MUY5_9BACT</name>
<evidence type="ECO:0000256" key="8">
    <source>
        <dbReference type="ARBA" id="ARBA00023196"/>
    </source>
</evidence>
<evidence type="ECO:0000313" key="12">
    <source>
        <dbReference type="Proteomes" id="UP000177565"/>
    </source>
</evidence>
<dbReference type="STRING" id="1802312.A3C06_01150"/>
<evidence type="ECO:0000256" key="10">
    <source>
        <dbReference type="HAMAP-Rule" id="MF_00815"/>
    </source>
</evidence>
<evidence type="ECO:0000313" key="11">
    <source>
        <dbReference type="EMBL" id="OHA27089.1"/>
    </source>
</evidence>
<keyword evidence="4 10" id="KW-0813">Transport</keyword>
<dbReference type="InterPro" id="IPR000131">
    <property type="entry name" value="ATP_synth_F1_gsu"/>
</dbReference>
<dbReference type="GO" id="GO:0005524">
    <property type="term" value="F:ATP binding"/>
    <property type="evidence" value="ECO:0007669"/>
    <property type="project" value="UniProtKB-UniRule"/>
</dbReference>
<evidence type="ECO:0000256" key="7">
    <source>
        <dbReference type="ARBA" id="ARBA00023136"/>
    </source>
</evidence>
<keyword evidence="6 10" id="KW-0406">Ion transport</keyword>
<comment type="similarity">
    <text evidence="3 10">Belongs to the ATPase gamma chain family.</text>
</comment>
<dbReference type="Gene3D" id="1.10.287.80">
    <property type="entry name" value="ATP synthase, gamma subunit, helix hairpin domain"/>
    <property type="match status" value="2"/>
</dbReference>
<reference evidence="11 12" key="1">
    <citation type="journal article" date="2016" name="Nat. Commun.">
        <title>Thousands of microbial genomes shed light on interconnected biogeochemical processes in an aquifer system.</title>
        <authorList>
            <person name="Anantharaman K."/>
            <person name="Brown C.T."/>
            <person name="Hug L.A."/>
            <person name="Sharon I."/>
            <person name="Castelle C.J."/>
            <person name="Probst A.J."/>
            <person name="Thomas B.C."/>
            <person name="Singh A."/>
            <person name="Wilkins M.J."/>
            <person name="Karaoz U."/>
            <person name="Brodie E.L."/>
            <person name="Williams K.H."/>
            <person name="Hubbard S.S."/>
            <person name="Banfield J.F."/>
        </authorList>
    </citation>
    <scope>NUCLEOTIDE SEQUENCE [LARGE SCALE GENOMIC DNA]</scope>
</reference>
<comment type="subunit">
    <text evidence="10">F-type ATPases have 2 components, CF(1) - the catalytic core - and CF(0) - the membrane proton channel. CF(1) has five subunits: alpha(3), beta(3), gamma(1), delta(1), epsilon(1). CF(0) has three main subunits: a, b and c.</text>
</comment>
<dbReference type="PANTHER" id="PTHR11693">
    <property type="entry name" value="ATP SYNTHASE GAMMA CHAIN"/>
    <property type="match status" value="1"/>
</dbReference>
<keyword evidence="9 10" id="KW-0066">ATP synthesis</keyword>
<comment type="function">
    <text evidence="1 10">Produces ATP from ADP in the presence of a proton gradient across the membrane. The gamma chain is believed to be important in regulating ATPase activity and the flow of protons through the CF(0) complex.</text>
</comment>
<dbReference type="SUPFAM" id="SSF52943">
    <property type="entry name" value="ATP synthase (F1-ATPase), gamma subunit"/>
    <property type="match status" value="1"/>
</dbReference>
<dbReference type="Gene3D" id="3.40.1380.10">
    <property type="match status" value="1"/>
</dbReference>
<dbReference type="GO" id="GO:0045259">
    <property type="term" value="C:proton-transporting ATP synthase complex"/>
    <property type="evidence" value="ECO:0007669"/>
    <property type="project" value="UniProtKB-KW"/>
</dbReference>
<evidence type="ECO:0000256" key="4">
    <source>
        <dbReference type="ARBA" id="ARBA00022448"/>
    </source>
</evidence>
<evidence type="ECO:0000256" key="5">
    <source>
        <dbReference type="ARBA" id="ARBA00022781"/>
    </source>
</evidence>
<keyword evidence="5 10" id="KW-0375">Hydrogen ion transport</keyword>
<keyword evidence="7 10" id="KW-0472">Membrane</keyword>
<dbReference type="Pfam" id="PF00231">
    <property type="entry name" value="ATP-synt"/>
    <property type="match status" value="1"/>
</dbReference>
<dbReference type="HAMAP" id="MF_00815">
    <property type="entry name" value="ATP_synth_gamma_bact"/>
    <property type="match status" value="1"/>
</dbReference>
<keyword evidence="10" id="KW-1003">Cell membrane</keyword>
<evidence type="ECO:0000256" key="9">
    <source>
        <dbReference type="ARBA" id="ARBA00023310"/>
    </source>
</evidence>
<dbReference type="GO" id="GO:0005886">
    <property type="term" value="C:plasma membrane"/>
    <property type="evidence" value="ECO:0007669"/>
    <property type="project" value="UniProtKB-SubCell"/>
</dbReference>
<accession>A0A1G2MUY5</accession>
<dbReference type="InterPro" id="IPR035968">
    <property type="entry name" value="ATP_synth_F1_ATPase_gsu"/>
</dbReference>
<evidence type="ECO:0000256" key="1">
    <source>
        <dbReference type="ARBA" id="ARBA00003456"/>
    </source>
</evidence>
<sequence>MAGSRALKNRIRSTKNIRQITRAMEAVSAVKMRKSQAVAIATRPYALTAFSILRAIRASSDQTLAASPLVQKRPVKNSCLVVITSDKGLAGSFNTNVIKQAEKLISQLEHSDILQNIRMSDTGVKVSIVAIGKKGRDYFARRGRTILGEFLGAGDFGAIDETRKISDFLLKLFGEKKTDEVTLVYTNFISALKQEVVVRSILPFSEESLQSIVDSIVPLEGRYANIPRSMELAGVKEGVLKFEPSPKDVLERLLPKFLAVEVYHAILEANASEHSSRMIAMKNASDNAAELAEALNIQFNKNRQAAITKELSEITAGREALSQ</sequence>
<evidence type="ECO:0000256" key="2">
    <source>
        <dbReference type="ARBA" id="ARBA00004170"/>
    </source>
</evidence>
<dbReference type="PANTHER" id="PTHR11693:SF22">
    <property type="entry name" value="ATP SYNTHASE SUBUNIT GAMMA, MITOCHONDRIAL"/>
    <property type="match status" value="1"/>
</dbReference>
<dbReference type="PRINTS" id="PR00126">
    <property type="entry name" value="ATPASEGAMMA"/>
</dbReference>
<protein>
    <recommendedName>
        <fullName evidence="10">ATP synthase gamma chain</fullName>
    </recommendedName>
    <alternativeName>
        <fullName evidence="10">ATP synthase F1 sector gamma subunit</fullName>
    </alternativeName>
    <alternativeName>
        <fullName evidence="10">F-ATPase gamma subunit</fullName>
    </alternativeName>
</protein>
<organism evidence="11 12">
    <name type="scientific">Candidatus Taylorbacteria bacterium RIFCSPHIGHO2_02_FULL_46_13</name>
    <dbReference type="NCBI Taxonomy" id="1802312"/>
    <lineage>
        <taxon>Bacteria</taxon>
        <taxon>Candidatus Tayloriibacteriota</taxon>
    </lineage>
</organism>
<dbReference type="GO" id="GO:0042777">
    <property type="term" value="P:proton motive force-driven plasma membrane ATP synthesis"/>
    <property type="evidence" value="ECO:0007669"/>
    <property type="project" value="UniProtKB-UniRule"/>
</dbReference>
<evidence type="ECO:0000256" key="6">
    <source>
        <dbReference type="ARBA" id="ARBA00023065"/>
    </source>
</evidence>
<dbReference type="Proteomes" id="UP000177565">
    <property type="component" value="Unassembled WGS sequence"/>
</dbReference>
<dbReference type="CDD" id="cd12151">
    <property type="entry name" value="F1-ATPase_gamma"/>
    <property type="match status" value="1"/>
</dbReference>
<proteinExistence type="inferred from homology"/>
<dbReference type="GO" id="GO:0046933">
    <property type="term" value="F:proton-transporting ATP synthase activity, rotational mechanism"/>
    <property type="evidence" value="ECO:0007669"/>
    <property type="project" value="UniProtKB-UniRule"/>
</dbReference>